<comment type="caution">
    <text evidence="9">The sequence shown here is derived from an EMBL/GenBank/DDBJ whole genome shotgun (WGS) entry which is preliminary data.</text>
</comment>
<name>A0A8X8CC12_POPTO</name>
<evidence type="ECO:0000256" key="3">
    <source>
        <dbReference type="ARBA" id="ARBA00022525"/>
    </source>
</evidence>
<feature type="region of interest" description="Disordered" evidence="7">
    <location>
        <begin position="25"/>
        <end position="50"/>
    </location>
</feature>
<keyword evidence="4" id="KW-0732">Signal</keyword>
<gene>
    <name evidence="9" type="ORF">POTOM_046941</name>
</gene>
<evidence type="ECO:0000313" key="9">
    <source>
        <dbReference type="EMBL" id="KAG6749869.1"/>
    </source>
</evidence>
<feature type="region of interest" description="Disordered" evidence="7">
    <location>
        <begin position="70"/>
        <end position="94"/>
    </location>
</feature>
<keyword evidence="10" id="KW-1185">Reference proteome</keyword>
<comment type="subcellular location">
    <subcellularLocation>
        <location evidence="1">Secreted</location>
        <location evidence="1">Extracellular space</location>
        <location evidence="1">Apoplast</location>
    </subcellularLocation>
</comment>
<dbReference type="InterPro" id="IPR006501">
    <property type="entry name" value="Pectinesterase_inhib_dom"/>
</dbReference>
<keyword evidence="5" id="KW-1015">Disulfide bond</keyword>
<sequence length="458" mass="50569">MVMSHNSRHSIDSCTLQLHSWRPFLDSDPPTNSKPYASSRTLPKRPCLSDRATSFPSNIDSIDISKLSLLQDDDDNNNNKPIPAAPAVTNSPYKRGTLRLIERKRRRRGSRSVSGRSSDRSGTWRCCSVGAAHGTCSDFPVAVGTDSSGELFVNGDANWASDVSEAKNSIKEREEKENLLGVGSAFGNLDSESGYGSEPGYRGDAEFGYGDEVDEEEDDARLLFWGHHFQEQVSLIVREQLLDLCNSDSEAREESHEAEEQERMRTISILITFLFLSWLTCAPSWGSDNGDTYVREACSVTRYHDLCVHSLASFSHTAGRSPSKWARAGVSVTIGEAKNASQHLNKLKKDRIMRGRNRIALSDCIECFQDAIDNLHRSLGILRKLDATNFDTQMGDLATWLSAALTDEDTCLDGFEDQSSKQVKMLHYQVSRVTYITSNALALANKLAAAGLGSLNGL</sequence>
<dbReference type="SMART" id="SM00856">
    <property type="entry name" value="PMEI"/>
    <property type="match status" value="1"/>
</dbReference>
<evidence type="ECO:0000313" key="10">
    <source>
        <dbReference type="Proteomes" id="UP000886885"/>
    </source>
</evidence>
<dbReference type="AlphaFoldDB" id="A0A8X8CC12"/>
<dbReference type="NCBIfam" id="TIGR01614">
    <property type="entry name" value="PME_inhib"/>
    <property type="match status" value="1"/>
</dbReference>
<dbReference type="Proteomes" id="UP000886885">
    <property type="component" value="Chromosome 14A"/>
</dbReference>
<dbReference type="PANTHER" id="PTHR36775">
    <property type="entry name" value="LYR MOTIF PROTEIN"/>
    <property type="match status" value="1"/>
</dbReference>
<evidence type="ECO:0000256" key="1">
    <source>
        <dbReference type="ARBA" id="ARBA00004271"/>
    </source>
</evidence>
<dbReference type="OrthoDB" id="1430376at2759"/>
<dbReference type="GO" id="GO:0048046">
    <property type="term" value="C:apoplast"/>
    <property type="evidence" value="ECO:0007669"/>
    <property type="project" value="UniProtKB-SubCell"/>
</dbReference>
<dbReference type="FunFam" id="1.20.140.40:FF:000006">
    <property type="entry name" value="Pectinesterase inhibitor 3"/>
    <property type="match status" value="1"/>
</dbReference>
<feature type="compositionally biased region" description="Polar residues" evidence="7">
    <location>
        <begin position="29"/>
        <end position="41"/>
    </location>
</feature>
<evidence type="ECO:0000256" key="4">
    <source>
        <dbReference type="ARBA" id="ARBA00022729"/>
    </source>
</evidence>
<evidence type="ECO:0000259" key="8">
    <source>
        <dbReference type="SMART" id="SM00856"/>
    </source>
</evidence>
<keyword evidence="3" id="KW-0964">Secreted</keyword>
<organism evidence="9 10">
    <name type="scientific">Populus tomentosa</name>
    <name type="common">Chinese white poplar</name>
    <dbReference type="NCBI Taxonomy" id="118781"/>
    <lineage>
        <taxon>Eukaryota</taxon>
        <taxon>Viridiplantae</taxon>
        <taxon>Streptophyta</taxon>
        <taxon>Embryophyta</taxon>
        <taxon>Tracheophyta</taxon>
        <taxon>Spermatophyta</taxon>
        <taxon>Magnoliopsida</taxon>
        <taxon>eudicotyledons</taxon>
        <taxon>Gunneridae</taxon>
        <taxon>Pentapetalae</taxon>
        <taxon>rosids</taxon>
        <taxon>fabids</taxon>
        <taxon>Malpighiales</taxon>
        <taxon>Salicaceae</taxon>
        <taxon>Saliceae</taxon>
        <taxon>Populus</taxon>
    </lineage>
</organism>
<dbReference type="PANTHER" id="PTHR36775:SF1">
    <property type="entry name" value="LYR MOTIF PROTEIN"/>
    <property type="match status" value="1"/>
</dbReference>
<accession>A0A8X8CC12</accession>
<evidence type="ECO:0000256" key="5">
    <source>
        <dbReference type="ARBA" id="ARBA00023157"/>
    </source>
</evidence>
<evidence type="ECO:0000256" key="7">
    <source>
        <dbReference type="SAM" id="MobiDB-lite"/>
    </source>
</evidence>
<reference evidence="9" key="1">
    <citation type="journal article" date="2020" name="bioRxiv">
        <title>Hybrid origin of Populus tomentosa Carr. identified through genome sequencing and phylogenomic analysis.</title>
        <authorList>
            <person name="An X."/>
            <person name="Gao K."/>
            <person name="Chen Z."/>
            <person name="Li J."/>
            <person name="Yang X."/>
            <person name="Yang X."/>
            <person name="Zhou J."/>
            <person name="Guo T."/>
            <person name="Zhao T."/>
            <person name="Huang S."/>
            <person name="Miao D."/>
            <person name="Khan W.U."/>
            <person name="Rao P."/>
            <person name="Ye M."/>
            <person name="Lei B."/>
            <person name="Liao W."/>
            <person name="Wang J."/>
            <person name="Ji L."/>
            <person name="Li Y."/>
            <person name="Guo B."/>
            <person name="Mustafa N.S."/>
            <person name="Li S."/>
            <person name="Yun Q."/>
            <person name="Keller S.R."/>
            <person name="Mao J."/>
            <person name="Zhang R."/>
            <person name="Strauss S.H."/>
        </authorList>
    </citation>
    <scope>NUCLEOTIDE SEQUENCE</scope>
    <source>
        <strain evidence="9">GM15</strain>
        <tissue evidence="9">Leaf</tissue>
    </source>
</reference>
<keyword evidence="2" id="KW-0052">Apoplast</keyword>
<proteinExistence type="inferred from homology"/>
<dbReference type="Pfam" id="PF04043">
    <property type="entry name" value="PMEI"/>
    <property type="match status" value="1"/>
</dbReference>
<dbReference type="CDD" id="cd15798">
    <property type="entry name" value="PMEI-like_3"/>
    <property type="match status" value="1"/>
</dbReference>
<evidence type="ECO:0000256" key="2">
    <source>
        <dbReference type="ARBA" id="ARBA00022523"/>
    </source>
</evidence>
<comment type="similarity">
    <text evidence="6">Belongs to the PMEI family.</text>
</comment>
<dbReference type="EMBL" id="JAAWWB010000027">
    <property type="protein sequence ID" value="KAG6749869.1"/>
    <property type="molecule type" value="Genomic_DNA"/>
</dbReference>
<protein>
    <recommendedName>
        <fullName evidence="8">Pectinesterase inhibitor domain-containing protein</fullName>
    </recommendedName>
</protein>
<feature type="domain" description="Pectinesterase inhibitor" evidence="8">
    <location>
        <begin position="289"/>
        <end position="443"/>
    </location>
</feature>
<dbReference type="GO" id="GO:0004857">
    <property type="term" value="F:enzyme inhibitor activity"/>
    <property type="evidence" value="ECO:0007669"/>
    <property type="project" value="InterPro"/>
</dbReference>
<evidence type="ECO:0000256" key="6">
    <source>
        <dbReference type="ARBA" id="ARBA00038471"/>
    </source>
</evidence>